<dbReference type="Gene3D" id="3.40.50.300">
    <property type="entry name" value="P-loop containing nucleotide triphosphate hydrolases"/>
    <property type="match status" value="2"/>
</dbReference>
<dbReference type="InterPro" id="IPR005118">
    <property type="entry name" value="TRCF_C"/>
</dbReference>
<keyword evidence="6" id="KW-0347">Helicase</keyword>
<dbReference type="AlphaFoldDB" id="A0AAU7VM44"/>
<comment type="function">
    <text evidence="13">Couples transcription and DNA repair by recognizing RNA polymerase (RNAP) stalled at DNA lesions. Mediates ATP-dependent release of RNAP and its truncated transcript from the DNA, and recruitment of nucleotide excision repair machinery to the damaged site.</text>
</comment>
<dbReference type="GO" id="GO:0006355">
    <property type="term" value="P:regulation of DNA-templated transcription"/>
    <property type="evidence" value="ECO:0007669"/>
    <property type="project" value="UniProtKB-UniRule"/>
</dbReference>
<keyword evidence="9 13" id="KW-0234">DNA repair</keyword>
<comment type="subcellular location">
    <subcellularLocation>
        <location evidence="1 13">Cytoplasm</location>
    </subcellularLocation>
</comment>
<dbReference type="NCBIfam" id="TIGR00580">
    <property type="entry name" value="mfd"/>
    <property type="match status" value="1"/>
</dbReference>
<evidence type="ECO:0000256" key="4">
    <source>
        <dbReference type="ARBA" id="ARBA00022763"/>
    </source>
</evidence>
<dbReference type="InterPro" id="IPR011545">
    <property type="entry name" value="DEAD/DEAH_box_helicase_dom"/>
</dbReference>
<dbReference type="InterPro" id="IPR041471">
    <property type="entry name" value="UvrB_inter"/>
</dbReference>
<evidence type="ECO:0000256" key="7">
    <source>
        <dbReference type="ARBA" id="ARBA00022840"/>
    </source>
</evidence>
<evidence type="ECO:0000256" key="8">
    <source>
        <dbReference type="ARBA" id="ARBA00023125"/>
    </source>
</evidence>
<proteinExistence type="inferred from homology"/>
<evidence type="ECO:0000256" key="12">
    <source>
        <dbReference type="ARBA" id="ARBA00070128"/>
    </source>
</evidence>
<dbReference type="SMART" id="SM00490">
    <property type="entry name" value="HELICc"/>
    <property type="match status" value="1"/>
</dbReference>
<evidence type="ECO:0000256" key="9">
    <source>
        <dbReference type="ARBA" id="ARBA00023204"/>
    </source>
</evidence>
<dbReference type="CDD" id="cd17991">
    <property type="entry name" value="DEXHc_TRCF"/>
    <property type="match status" value="1"/>
</dbReference>
<evidence type="ECO:0000256" key="2">
    <source>
        <dbReference type="ARBA" id="ARBA00022490"/>
    </source>
</evidence>
<protein>
    <recommendedName>
        <fullName evidence="12 13">Transcription-repair-coupling factor</fullName>
        <shortName evidence="13">TRCF</shortName>
        <ecNumber evidence="13">3.6.4.-</ecNumber>
    </recommendedName>
</protein>
<evidence type="ECO:0000256" key="5">
    <source>
        <dbReference type="ARBA" id="ARBA00022801"/>
    </source>
</evidence>
<dbReference type="RefSeq" id="WP_350343738.1">
    <property type="nucleotide sequence ID" value="NZ_CP158367.1"/>
</dbReference>
<comment type="similarity">
    <text evidence="11 13">In the C-terminal section; belongs to the helicase family. RecG subfamily.</text>
</comment>
<dbReference type="GO" id="GO:0005524">
    <property type="term" value="F:ATP binding"/>
    <property type="evidence" value="ECO:0007669"/>
    <property type="project" value="UniProtKB-UniRule"/>
</dbReference>
<dbReference type="PROSITE" id="PS51194">
    <property type="entry name" value="HELICASE_CTER"/>
    <property type="match status" value="1"/>
</dbReference>
<dbReference type="PANTHER" id="PTHR47964">
    <property type="entry name" value="ATP-DEPENDENT DNA HELICASE HOMOLOG RECG, CHLOROPLASTIC"/>
    <property type="match status" value="1"/>
</dbReference>
<dbReference type="InterPro" id="IPR004576">
    <property type="entry name" value="Mfd"/>
</dbReference>
<dbReference type="PROSITE" id="PS51192">
    <property type="entry name" value="HELICASE_ATP_BIND_1"/>
    <property type="match status" value="1"/>
</dbReference>
<keyword evidence="3 13" id="KW-0547">Nucleotide-binding</keyword>
<name>A0AAU7VM44_9FIRM</name>
<evidence type="ECO:0000256" key="13">
    <source>
        <dbReference type="HAMAP-Rule" id="MF_00969"/>
    </source>
</evidence>
<dbReference type="InterPro" id="IPR027417">
    <property type="entry name" value="P-loop_NTPase"/>
</dbReference>
<dbReference type="SMART" id="SM01058">
    <property type="entry name" value="CarD_TRCF"/>
    <property type="match status" value="1"/>
</dbReference>
<dbReference type="GO" id="GO:0005737">
    <property type="term" value="C:cytoplasm"/>
    <property type="evidence" value="ECO:0007669"/>
    <property type="project" value="UniProtKB-SubCell"/>
</dbReference>
<organism evidence="16">
    <name type="scientific">Proteinivorax tanatarense</name>
    <dbReference type="NCBI Taxonomy" id="1260629"/>
    <lineage>
        <taxon>Bacteria</taxon>
        <taxon>Bacillati</taxon>
        <taxon>Bacillota</taxon>
        <taxon>Clostridia</taxon>
        <taxon>Eubacteriales</taxon>
        <taxon>Proteinivoracaceae</taxon>
        <taxon>Proteinivorax</taxon>
    </lineage>
</organism>
<feature type="domain" description="Helicase ATP-binding" evidence="14">
    <location>
        <begin position="618"/>
        <end position="779"/>
    </location>
</feature>
<dbReference type="InterPro" id="IPR036101">
    <property type="entry name" value="CarD-like/TRCF_RID_sf"/>
</dbReference>
<dbReference type="HAMAP" id="MF_00969">
    <property type="entry name" value="TRCF"/>
    <property type="match status" value="1"/>
</dbReference>
<evidence type="ECO:0000256" key="6">
    <source>
        <dbReference type="ARBA" id="ARBA00022806"/>
    </source>
</evidence>
<dbReference type="FunFam" id="3.40.50.300:FF:000546">
    <property type="entry name" value="Transcription-repair-coupling factor"/>
    <property type="match status" value="1"/>
</dbReference>
<gene>
    <name evidence="13 16" type="primary">mfd</name>
    <name evidence="16" type="ORF">PRVXT_000079</name>
</gene>
<dbReference type="EC" id="3.6.4.-" evidence="13"/>
<evidence type="ECO:0000256" key="1">
    <source>
        <dbReference type="ARBA" id="ARBA00004496"/>
    </source>
</evidence>
<dbReference type="SUPFAM" id="SSF52540">
    <property type="entry name" value="P-loop containing nucleoside triphosphate hydrolases"/>
    <property type="match status" value="4"/>
</dbReference>
<dbReference type="GO" id="GO:0003678">
    <property type="term" value="F:DNA helicase activity"/>
    <property type="evidence" value="ECO:0007669"/>
    <property type="project" value="TreeGrafter"/>
</dbReference>
<dbReference type="SUPFAM" id="SSF141259">
    <property type="entry name" value="CarD-like"/>
    <property type="match status" value="1"/>
</dbReference>
<evidence type="ECO:0000256" key="10">
    <source>
        <dbReference type="ARBA" id="ARBA00061104"/>
    </source>
</evidence>
<dbReference type="Pfam" id="PF00271">
    <property type="entry name" value="Helicase_C"/>
    <property type="match status" value="1"/>
</dbReference>
<feature type="domain" description="Helicase C-terminal" evidence="15">
    <location>
        <begin position="788"/>
        <end position="954"/>
    </location>
</feature>
<dbReference type="Pfam" id="PF00270">
    <property type="entry name" value="DEAD"/>
    <property type="match status" value="1"/>
</dbReference>
<reference evidence="16" key="2">
    <citation type="submission" date="2024-06" db="EMBL/GenBank/DDBJ databases">
        <authorList>
            <person name="Petrova K.O."/>
            <person name="Toshchakov S.V."/>
            <person name="Boltjanskaja Y.V."/>
            <person name="Kevbrin V."/>
        </authorList>
    </citation>
    <scope>NUCLEOTIDE SEQUENCE</scope>
    <source>
        <strain evidence="16">Z-910T</strain>
    </source>
</reference>
<dbReference type="Pfam" id="PF02559">
    <property type="entry name" value="CarD_TRCF_RID"/>
    <property type="match status" value="1"/>
</dbReference>
<dbReference type="Gene3D" id="3.40.50.11180">
    <property type="match status" value="1"/>
</dbReference>
<dbReference type="Pfam" id="PF17757">
    <property type="entry name" value="UvrB_inter"/>
    <property type="match status" value="1"/>
</dbReference>
<sequence length="1155" mass="132092">MLKLLKDSAEFNSIIKNITNDKSQLVYGLSGGQKGFVISNIVSVSKSKLLILVNDKANLEKLKNQLQGYLGKDYIAVFPQNPMIPGEADHSSRDIELQRIRTIYRLVNNEVNVVIATATSLLEFLPPIEFIMGRNMLFKVDKEYDFEKIKSQLTENGYKKVDVVENQGEYAFRGDILDIFSVTAEFPIRLEFFGEQLEAIKFFEVSTQRSYKQVKGVEIFPATLTAIENSTQQELIEILNTKLRTIKDLSLRDKLISDIEKIENKIQFDELNQYNNIIYKNPKSLVDLLDDFVVALDETMIIKKEMREWEQDAQLRVKSLIEKSKIVGDVPVYFKSEEIWSKIRQKTSIHFTLLLRSMEDIKLDQTISLPFRQAPVFGGQVNLFFTEVKSMLDQGFKVYFSYTKERNKEKVIKGLKEFNVSKDQLEKLLFFHQGFIEDGFIFDSGQIALFTENQVFRAVYQSSKKTSQQSKLQITDVSKLQVGDYVVHTSHGIGIFKGVKTLEVAGGKKDYINLQYAKQDKLYVPLDQLEPLQKYIGTEGNAPKVNSLSGGEWTKITAKTKKSVEEMAHKLIDIYAKRKASKGFKFGQDSSFQDQFEQSFPFKETKDQEKAIKDTKNDMMSSYPMERLLCGDVGYGKTEVALRAAMKSVLDSKQVVVLVPTTVLAQQHYQSFSERFSNFPVNIEVFSRFRSKKEINNGLAKLANGEVDIAIGTHRLLQKDVQFNDLGLMIVDEEQRFGVSHKEKLKQMKENIDVLMLSATPIPRTLHMSMLGIKDLSVIETPPEDRFPVQTYVLEYNKETIRSSIKREINRGGQVYFVYNKVASISKMAAELKSMVPDARIAIGHGQMSESKLEKTMLEFLEGEYDILLSTTIIETGLDIPNVNTLIIYDADKFGLSQLYQIRGRVGRSKRLAYCYLTYQKDKVLTEVAQKRLQAIKEFTELGSGFKIAMRDLELRGAGNILGAEQHGFMVKVGFDLYCQMLEDAVNRLKGKPVKEKPLEVTLEFPVPSYIPDELMSEAIKVSFYRRISQCQTFSCVEFIEDELKDRFGNLTEPVENLLHIAKIKVLAQKLKIKKIKCKSLGYISGSGKEFNVIVSFYESKVDIDGKRLLSLKQKNRKLEFSTVGGLTVSLKKTKKDEILHRTEELLHSLDFYQY</sequence>
<evidence type="ECO:0000256" key="11">
    <source>
        <dbReference type="ARBA" id="ARBA00061399"/>
    </source>
</evidence>
<dbReference type="Pfam" id="PF03461">
    <property type="entry name" value="TRCF"/>
    <property type="match status" value="1"/>
</dbReference>
<dbReference type="Gene3D" id="3.30.2060.10">
    <property type="entry name" value="Penicillin-binding protein 1b domain"/>
    <property type="match status" value="1"/>
</dbReference>
<dbReference type="InterPro" id="IPR001650">
    <property type="entry name" value="Helicase_C-like"/>
</dbReference>
<comment type="similarity">
    <text evidence="10 13">In the N-terminal section; belongs to the UvrB family.</text>
</comment>
<evidence type="ECO:0000259" key="15">
    <source>
        <dbReference type="PROSITE" id="PS51194"/>
    </source>
</evidence>
<dbReference type="SUPFAM" id="SSF143517">
    <property type="entry name" value="TRCF domain-like"/>
    <property type="match status" value="1"/>
</dbReference>
<dbReference type="GO" id="GO:0003684">
    <property type="term" value="F:damaged DNA binding"/>
    <property type="evidence" value="ECO:0007669"/>
    <property type="project" value="InterPro"/>
</dbReference>
<accession>A0AAU7VM44</accession>
<evidence type="ECO:0000259" key="14">
    <source>
        <dbReference type="PROSITE" id="PS51192"/>
    </source>
</evidence>
<dbReference type="Gene3D" id="2.40.10.170">
    <property type="match status" value="1"/>
</dbReference>
<evidence type="ECO:0000256" key="3">
    <source>
        <dbReference type="ARBA" id="ARBA00022741"/>
    </source>
</evidence>
<keyword evidence="8 13" id="KW-0238">DNA-binding</keyword>
<evidence type="ECO:0000313" key="16">
    <source>
        <dbReference type="EMBL" id="XBX74991.1"/>
    </source>
</evidence>
<keyword evidence="7 13" id="KW-0067">ATP-binding</keyword>
<dbReference type="InterPro" id="IPR037235">
    <property type="entry name" value="TRCF-like_C_D7"/>
</dbReference>
<dbReference type="InterPro" id="IPR047112">
    <property type="entry name" value="RecG/Mfd"/>
</dbReference>
<keyword evidence="4 13" id="KW-0227">DNA damage</keyword>
<dbReference type="InterPro" id="IPR014001">
    <property type="entry name" value="Helicase_ATP-bd"/>
</dbReference>
<dbReference type="SMART" id="SM00982">
    <property type="entry name" value="TRCF"/>
    <property type="match status" value="1"/>
</dbReference>
<keyword evidence="5 13" id="KW-0378">Hydrolase</keyword>
<dbReference type="SMART" id="SM00487">
    <property type="entry name" value="DEXDc"/>
    <property type="match status" value="1"/>
</dbReference>
<dbReference type="PANTHER" id="PTHR47964:SF1">
    <property type="entry name" value="ATP-DEPENDENT DNA HELICASE HOMOLOG RECG, CHLOROPLASTIC"/>
    <property type="match status" value="1"/>
</dbReference>
<dbReference type="GO" id="GO:0000716">
    <property type="term" value="P:transcription-coupled nucleotide-excision repair, DNA damage recognition"/>
    <property type="evidence" value="ECO:0007669"/>
    <property type="project" value="UniProtKB-UniRule"/>
</dbReference>
<reference evidence="16" key="1">
    <citation type="journal article" date="2013" name="Extremophiles">
        <title>Proteinivorax tanatarense gen. nov., sp. nov., an anaerobic, haloalkaliphilic, proteolytic bacterium isolated from a decaying algal bloom, and proposal of Proteinivoraceae fam. nov.</title>
        <authorList>
            <person name="Kevbrin V."/>
            <person name="Boltyanskaya Y."/>
            <person name="Zhilina T."/>
            <person name="Kolganova T."/>
            <person name="Lavrentjeva E."/>
            <person name="Kuznetsov B."/>
        </authorList>
    </citation>
    <scope>NUCLEOTIDE SEQUENCE</scope>
    <source>
        <strain evidence="16">Z-910T</strain>
    </source>
</reference>
<dbReference type="EMBL" id="CP158367">
    <property type="protein sequence ID" value="XBX74991.1"/>
    <property type="molecule type" value="Genomic_DNA"/>
</dbReference>
<dbReference type="InterPro" id="IPR003711">
    <property type="entry name" value="CarD-like/TRCF_RID"/>
</dbReference>
<dbReference type="GO" id="GO:0016787">
    <property type="term" value="F:hydrolase activity"/>
    <property type="evidence" value="ECO:0007669"/>
    <property type="project" value="UniProtKB-KW"/>
</dbReference>
<dbReference type="Gene3D" id="3.90.1150.50">
    <property type="entry name" value="Transcription-repair-coupling factor, D7 domain"/>
    <property type="match status" value="1"/>
</dbReference>
<keyword evidence="2 13" id="KW-0963">Cytoplasm</keyword>
<dbReference type="CDD" id="cd18810">
    <property type="entry name" value="SF2_C_TRCF"/>
    <property type="match status" value="1"/>
</dbReference>